<gene>
    <name evidence="1" type="ORF">GPLA_4371</name>
</gene>
<accession>K7AJ46</accession>
<evidence type="ECO:0000313" key="1">
    <source>
        <dbReference type="EMBL" id="GAC35250.1"/>
    </source>
</evidence>
<evidence type="ECO:0000313" key="2">
    <source>
        <dbReference type="Proteomes" id="UP000006322"/>
    </source>
</evidence>
<keyword evidence="2" id="KW-1185">Reference proteome</keyword>
<dbReference type="STRING" id="1129793.GPLA_4371"/>
<dbReference type="Proteomes" id="UP000006322">
    <property type="component" value="Unassembled WGS sequence"/>
</dbReference>
<dbReference type="AlphaFoldDB" id="K7AJ46"/>
<proteinExistence type="predicted"/>
<sequence length="132" mass="15358">MNHALDQESIDKIERYTPEERLRYLVNEVVAQQQIWILTDQDGCVMLNTEDEDCAPVWPNQEFAQSWATGEWQDCEAKAISLDKWHASWTSGLEEDDVFIAVFPNQNEEGLIISPQELDYELKQKAKKTIQQ</sequence>
<organism evidence="1 2">
    <name type="scientific">Paraglaciecola polaris LMG 21857</name>
    <dbReference type="NCBI Taxonomy" id="1129793"/>
    <lineage>
        <taxon>Bacteria</taxon>
        <taxon>Pseudomonadati</taxon>
        <taxon>Pseudomonadota</taxon>
        <taxon>Gammaproteobacteria</taxon>
        <taxon>Alteromonadales</taxon>
        <taxon>Alteromonadaceae</taxon>
        <taxon>Paraglaciecola</taxon>
    </lineage>
</organism>
<reference evidence="2" key="1">
    <citation type="journal article" date="2014" name="Environ. Microbiol.">
        <title>Comparative genomics of the marine bacterial genus Glaciecola reveals the high degree of genomic diversity and genomic characteristic for cold adaptation.</title>
        <authorList>
            <person name="Qin Q.L."/>
            <person name="Xie B.B."/>
            <person name="Yu Y."/>
            <person name="Shu Y.L."/>
            <person name="Rong J.C."/>
            <person name="Zhang Y.J."/>
            <person name="Zhao D.L."/>
            <person name="Chen X.L."/>
            <person name="Zhang X.Y."/>
            <person name="Chen B."/>
            <person name="Zhou B.C."/>
            <person name="Zhang Y.Z."/>
        </authorList>
    </citation>
    <scope>NUCLEOTIDE SEQUENCE [LARGE SCALE GENOMIC DNA]</scope>
    <source>
        <strain evidence="2">LMG 21857</strain>
    </source>
</reference>
<dbReference type="InterPro" id="IPR021284">
    <property type="entry name" value="DUF2750"/>
</dbReference>
<evidence type="ECO:0008006" key="3">
    <source>
        <dbReference type="Google" id="ProtNLM"/>
    </source>
</evidence>
<dbReference type="RefSeq" id="WP_007107013.1">
    <property type="nucleotide sequence ID" value="NZ_BAER01000127.1"/>
</dbReference>
<dbReference type="EMBL" id="BAER01000127">
    <property type="protein sequence ID" value="GAC35250.1"/>
    <property type="molecule type" value="Genomic_DNA"/>
</dbReference>
<dbReference type="OrthoDB" id="2936081at2"/>
<protein>
    <recommendedName>
        <fullName evidence="3">DUF2750 domain-containing protein</fullName>
    </recommendedName>
</protein>
<comment type="caution">
    <text evidence="1">The sequence shown here is derived from an EMBL/GenBank/DDBJ whole genome shotgun (WGS) entry which is preliminary data.</text>
</comment>
<dbReference type="Pfam" id="PF11042">
    <property type="entry name" value="DUF2750"/>
    <property type="match status" value="1"/>
</dbReference>
<name>K7AJ46_9ALTE</name>